<proteinExistence type="predicted"/>
<dbReference type="AlphaFoldDB" id="Q01RB3"/>
<evidence type="ECO:0000313" key="2">
    <source>
        <dbReference type="EMBL" id="ABJ87807.1"/>
    </source>
</evidence>
<dbReference type="Gene3D" id="2.60.120.560">
    <property type="entry name" value="Exo-inulinase, domain 1"/>
    <property type="match status" value="1"/>
</dbReference>
<sequence length="218" mass="24492">MRKWVPVWLFMQTAIYCGEVIRFDRAVEGSLPSGWTVAMTHAGGPPKWEIVKDDSAPHPPLVLAQTSRDATAGRFPLAIWERTSLRNGEVSVAFKPVDGGIDRAAGIVWRYQDPNNYYIARANALENNVVLYKVENGTRLSIAPKGLPSRAYGVKHEIPSGRWSTLRVVFKGNLFTVFFNGERLFDTEDQTYTEAGKVGLWTKADSLTYFADFTFIKQ</sequence>
<dbReference type="STRING" id="234267.Acid_6894"/>
<accession>Q01RB3</accession>
<dbReference type="eggNOG" id="COG3848">
    <property type="taxonomic scope" value="Bacteria"/>
</dbReference>
<gene>
    <name evidence="2" type="ordered locus">Acid_6894</name>
</gene>
<dbReference type="Pfam" id="PF06439">
    <property type="entry name" value="3keto-disac_hyd"/>
    <property type="match status" value="1"/>
</dbReference>
<feature type="domain" description="3-keto-alpha-glucoside-1,2-lyase/3-keto-2-hydroxy-glucal hydratase" evidence="1">
    <location>
        <begin position="30"/>
        <end position="202"/>
    </location>
</feature>
<evidence type="ECO:0000259" key="1">
    <source>
        <dbReference type="Pfam" id="PF06439"/>
    </source>
</evidence>
<organism evidence="2">
    <name type="scientific">Solibacter usitatus (strain Ellin6076)</name>
    <dbReference type="NCBI Taxonomy" id="234267"/>
    <lineage>
        <taxon>Bacteria</taxon>
        <taxon>Pseudomonadati</taxon>
        <taxon>Acidobacteriota</taxon>
        <taxon>Terriglobia</taxon>
        <taxon>Bryobacterales</taxon>
        <taxon>Solibacteraceae</taxon>
        <taxon>Candidatus Solibacter</taxon>
    </lineage>
</organism>
<dbReference type="InterPro" id="IPR010496">
    <property type="entry name" value="AL/BT2_dom"/>
</dbReference>
<reference evidence="2" key="1">
    <citation type="submission" date="2006-10" db="EMBL/GenBank/DDBJ databases">
        <title>Complete sequence of Solibacter usitatus Ellin6076.</title>
        <authorList>
            <consortium name="US DOE Joint Genome Institute"/>
            <person name="Copeland A."/>
            <person name="Lucas S."/>
            <person name="Lapidus A."/>
            <person name="Barry K."/>
            <person name="Detter J.C."/>
            <person name="Glavina del Rio T."/>
            <person name="Hammon N."/>
            <person name="Israni S."/>
            <person name="Dalin E."/>
            <person name="Tice H."/>
            <person name="Pitluck S."/>
            <person name="Thompson L.S."/>
            <person name="Brettin T."/>
            <person name="Bruce D."/>
            <person name="Han C."/>
            <person name="Tapia R."/>
            <person name="Gilna P."/>
            <person name="Schmutz J."/>
            <person name="Larimer F."/>
            <person name="Land M."/>
            <person name="Hauser L."/>
            <person name="Kyrpides N."/>
            <person name="Mikhailova N."/>
            <person name="Janssen P.H."/>
            <person name="Kuske C.R."/>
            <person name="Richardson P."/>
        </authorList>
    </citation>
    <scope>NUCLEOTIDE SEQUENCE</scope>
    <source>
        <strain evidence="2">Ellin6076</strain>
    </source>
</reference>
<dbReference type="GO" id="GO:0016787">
    <property type="term" value="F:hydrolase activity"/>
    <property type="evidence" value="ECO:0007669"/>
    <property type="project" value="InterPro"/>
</dbReference>
<dbReference type="KEGG" id="sus:Acid_6894"/>
<dbReference type="InParanoid" id="Q01RB3"/>
<protein>
    <recommendedName>
        <fullName evidence="1">3-keto-alpha-glucoside-1,2-lyase/3-keto-2-hydroxy-glucal hydratase domain-containing protein</fullName>
    </recommendedName>
</protein>
<dbReference type="EMBL" id="CP000473">
    <property type="protein sequence ID" value="ABJ87807.1"/>
    <property type="molecule type" value="Genomic_DNA"/>
</dbReference>
<dbReference type="HOGENOM" id="CLU_097485_0_0_0"/>
<name>Q01RB3_SOLUE</name>